<organism evidence="2 3">
    <name type="scientific">Shewanella piezotolerans (strain WP3 / JCM 13877)</name>
    <dbReference type="NCBI Taxonomy" id="225849"/>
    <lineage>
        <taxon>Bacteria</taxon>
        <taxon>Pseudomonadati</taxon>
        <taxon>Pseudomonadota</taxon>
        <taxon>Gammaproteobacteria</taxon>
        <taxon>Alteromonadales</taxon>
        <taxon>Shewanellaceae</taxon>
        <taxon>Shewanella</taxon>
    </lineage>
</organism>
<feature type="transmembrane region" description="Helical" evidence="1">
    <location>
        <begin position="46"/>
        <end position="74"/>
    </location>
</feature>
<dbReference type="OrthoDB" id="6272645at2"/>
<name>B8CQF9_SHEPW</name>
<dbReference type="EMBL" id="CP000472">
    <property type="protein sequence ID" value="ACJ30289.1"/>
    <property type="molecule type" value="Genomic_DNA"/>
</dbReference>
<accession>B8CQF9</accession>
<reference evidence="2 3" key="1">
    <citation type="journal article" date="2008" name="PLoS ONE">
        <title>Environmental adaptation: genomic analysis of the piezotolerant and psychrotolerant deep-sea iron reducing bacterium Shewanella piezotolerans WP3.</title>
        <authorList>
            <person name="Wang F."/>
            <person name="Wang J."/>
            <person name="Jian H."/>
            <person name="Zhang B."/>
            <person name="Li S."/>
            <person name="Wang F."/>
            <person name="Zeng X."/>
            <person name="Gao L."/>
            <person name="Bartlett D.H."/>
            <person name="Yu J."/>
            <person name="Hu S."/>
            <person name="Xiao X."/>
        </authorList>
    </citation>
    <scope>NUCLEOTIDE SEQUENCE [LARGE SCALE GENOMIC DNA]</scope>
    <source>
        <strain evidence="3">WP3 / JCM 13877</strain>
    </source>
</reference>
<dbReference type="HOGENOM" id="CLU_2248280_0_0_6"/>
<evidence type="ECO:0000313" key="3">
    <source>
        <dbReference type="Proteomes" id="UP000000753"/>
    </source>
</evidence>
<keyword evidence="1" id="KW-1133">Transmembrane helix</keyword>
<evidence type="ECO:0000256" key="1">
    <source>
        <dbReference type="SAM" id="Phobius"/>
    </source>
</evidence>
<dbReference type="eggNOG" id="ENOG5031GCZ">
    <property type="taxonomic scope" value="Bacteria"/>
</dbReference>
<dbReference type="RefSeq" id="WP_020913635.1">
    <property type="nucleotide sequence ID" value="NC_011566.1"/>
</dbReference>
<keyword evidence="1" id="KW-0812">Transmembrane</keyword>
<evidence type="ECO:0000313" key="2">
    <source>
        <dbReference type="EMBL" id="ACJ30289.1"/>
    </source>
</evidence>
<keyword evidence="1" id="KW-0472">Membrane</keyword>
<dbReference type="AlphaFoldDB" id="B8CQF9"/>
<dbReference type="STRING" id="225849.swp_3598"/>
<sequence length="106" mass="11546">MLWFIVAIIAASIMFFFTPEKAVQHADNSPSFFNKLSQHSLLLLPITVLTWLIVAIISAPITPFAGTAVGFVLTSCAVALPQLHRYLAVIASLTFAALLIELSLYL</sequence>
<feature type="transmembrane region" description="Helical" evidence="1">
    <location>
        <begin position="86"/>
        <end position="105"/>
    </location>
</feature>
<dbReference type="KEGG" id="swp:swp_3598"/>
<gene>
    <name evidence="2" type="ordered locus">swp_3598</name>
</gene>
<proteinExistence type="predicted"/>
<keyword evidence="3" id="KW-1185">Reference proteome</keyword>
<dbReference type="Proteomes" id="UP000000753">
    <property type="component" value="Chromosome"/>
</dbReference>
<protein>
    <submittedName>
        <fullName evidence="2">Uncharacterized protein</fullName>
    </submittedName>
</protein>